<keyword evidence="3" id="KW-1185">Reference proteome</keyword>
<evidence type="ECO:0000313" key="3">
    <source>
        <dbReference type="Proteomes" id="UP001374579"/>
    </source>
</evidence>
<comment type="caution">
    <text evidence="2">The sequence shown here is derived from an EMBL/GenBank/DDBJ whole genome shotgun (WGS) entry which is preliminary data.</text>
</comment>
<organism evidence="2 3">
    <name type="scientific">Littorina saxatilis</name>
    <dbReference type="NCBI Taxonomy" id="31220"/>
    <lineage>
        <taxon>Eukaryota</taxon>
        <taxon>Metazoa</taxon>
        <taxon>Spiralia</taxon>
        <taxon>Lophotrochozoa</taxon>
        <taxon>Mollusca</taxon>
        <taxon>Gastropoda</taxon>
        <taxon>Caenogastropoda</taxon>
        <taxon>Littorinimorpha</taxon>
        <taxon>Littorinoidea</taxon>
        <taxon>Littorinidae</taxon>
        <taxon>Littorina</taxon>
    </lineage>
</organism>
<feature type="signal peptide" evidence="1">
    <location>
        <begin position="1"/>
        <end position="17"/>
    </location>
</feature>
<dbReference type="AlphaFoldDB" id="A0AAN9FYB8"/>
<name>A0AAN9FYB8_9CAEN</name>
<reference evidence="2 3" key="1">
    <citation type="submission" date="2024-02" db="EMBL/GenBank/DDBJ databases">
        <title>Chromosome-scale genome assembly of the rough periwinkle Littorina saxatilis.</title>
        <authorList>
            <person name="De Jode A."/>
            <person name="Faria R."/>
            <person name="Formenti G."/>
            <person name="Sims Y."/>
            <person name="Smith T.P."/>
            <person name="Tracey A."/>
            <person name="Wood J.M.D."/>
            <person name="Zagrodzka Z.B."/>
            <person name="Johannesson K."/>
            <person name="Butlin R.K."/>
            <person name="Leder E.H."/>
        </authorList>
    </citation>
    <scope>NUCLEOTIDE SEQUENCE [LARGE SCALE GENOMIC DNA]</scope>
    <source>
        <strain evidence="2">Snail1</strain>
        <tissue evidence="2">Muscle</tissue>
    </source>
</reference>
<dbReference type="Proteomes" id="UP001374579">
    <property type="component" value="Unassembled WGS sequence"/>
</dbReference>
<evidence type="ECO:0000256" key="1">
    <source>
        <dbReference type="SAM" id="SignalP"/>
    </source>
</evidence>
<gene>
    <name evidence="2" type="ORF">V1264_025138</name>
</gene>
<protein>
    <submittedName>
        <fullName evidence="2">Uncharacterized protein</fullName>
    </submittedName>
</protein>
<proteinExistence type="predicted"/>
<accession>A0AAN9FYB8</accession>
<keyword evidence="1" id="KW-0732">Signal</keyword>
<feature type="chain" id="PRO_5042910269" evidence="1">
    <location>
        <begin position="18"/>
        <end position="68"/>
    </location>
</feature>
<evidence type="ECO:0000313" key="2">
    <source>
        <dbReference type="EMBL" id="KAK7089133.1"/>
    </source>
</evidence>
<sequence length="68" mass="7302">MKFVALVLLCVLATATAAPKHTERAAADIKCSTMIFCFINPCMIRTCPTGTTCTSCNCSARCEQIPVE</sequence>
<dbReference type="EMBL" id="JBAMIC010002797">
    <property type="protein sequence ID" value="KAK7089133.1"/>
    <property type="molecule type" value="Genomic_DNA"/>
</dbReference>